<evidence type="ECO:0000313" key="6">
    <source>
        <dbReference type="Proteomes" id="UP000181936"/>
    </source>
</evidence>
<dbReference type="InterPro" id="IPR020084">
    <property type="entry name" value="NUDIX_hydrolase_CS"/>
</dbReference>
<protein>
    <submittedName>
        <fullName evidence="5">ADP-ribose pyrophosphatase</fullName>
    </submittedName>
</protein>
<dbReference type="AlphaFoldDB" id="A0A1L3MRZ1"/>
<dbReference type="PRINTS" id="PR00502">
    <property type="entry name" value="NUDIXFAMILY"/>
</dbReference>
<dbReference type="OrthoDB" id="9786141at2"/>
<dbReference type="CDD" id="cd18873">
    <property type="entry name" value="NUDIX_NadM_like"/>
    <property type="match status" value="1"/>
</dbReference>
<feature type="domain" description="Nudix hydrolase" evidence="4">
    <location>
        <begin position="22"/>
        <end position="170"/>
    </location>
</feature>
<keyword evidence="2 3" id="KW-0378">Hydrolase</keyword>
<dbReference type="STRING" id="1547283.A9C19_10325"/>
<evidence type="ECO:0000256" key="1">
    <source>
        <dbReference type="ARBA" id="ARBA00005582"/>
    </source>
</evidence>
<organism evidence="5 6">
    <name type="scientific">Bacillus weihaiensis</name>
    <dbReference type="NCBI Taxonomy" id="1547283"/>
    <lineage>
        <taxon>Bacteria</taxon>
        <taxon>Bacillati</taxon>
        <taxon>Bacillota</taxon>
        <taxon>Bacilli</taxon>
        <taxon>Bacillales</taxon>
        <taxon>Bacillaceae</taxon>
        <taxon>Bacillus</taxon>
    </lineage>
</organism>
<dbReference type="Pfam" id="PF00293">
    <property type="entry name" value="NUDIX"/>
    <property type="match status" value="1"/>
</dbReference>
<dbReference type="InterPro" id="IPR036390">
    <property type="entry name" value="WH_DNA-bd_sf"/>
</dbReference>
<dbReference type="Proteomes" id="UP000181936">
    <property type="component" value="Chromosome"/>
</dbReference>
<evidence type="ECO:0000256" key="3">
    <source>
        <dbReference type="RuleBase" id="RU003476"/>
    </source>
</evidence>
<dbReference type="EMBL" id="CP016020">
    <property type="protein sequence ID" value="APH05115.1"/>
    <property type="molecule type" value="Genomic_DNA"/>
</dbReference>
<dbReference type="InterPro" id="IPR054105">
    <property type="entry name" value="WHD_NrtR"/>
</dbReference>
<dbReference type="Pfam" id="PF21906">
    <property type="entry name" value="WHD_NrtR"/>
    <property type="match status" value="1"/>
</dbReference>
<accession>A0A1L3MRZ1</accession>
<dbReference type="Gene3D" id="3.90.79.10">
    <property type="entry name" value="Nucleoside Triphosphate Pyrophosphohydrolase"/>
    <property type="match status" value="1"/>
</dbReference>
<evidence type="ECO:0000259" key="4">
    <source>
        <dbReference type="PROSITE" id="PS51462"/>
    </source>
</evidence>
<name>A0A1L3MRZ1_9BACI</name>
<proteinExistence type="inferred from homology"/>
<dbReference type="PROSITE" id="PS00893">
    <property type="entry name" value="NUDIX_BOX"/>
    <property type="match status" value="1"/>
</dbReference>
<dbReference type="Gene3D" id="1.10.10.10">
    <property type="entry name" value="Winged helix-like DNA-binding domain superfamily/Winged helix DNA-binding domain"/>
    <property type="match status" value="1"/>
</dbReference>
<dbReference type="InterPro" id="IPR020476">
    <property type="entry name" value="Nudix_hydrolase"/>
</dbReference>
<sequence length="259" mass="29652">MSNEEALKSYNVQNFRTPDGYTSDIAVFTILSSKVGEFKPPSMKLMLMLIKRAELNSEGHQNIDAGKWALPGGFVHDNETALEAARRELYEETGVRNIHIEHFGVYDTPKRDPRGWIISNAHYAIVPEHKLAERKANDDAQDVKLISVDEVFHLDLAFDHYQIITDAIHTIKNDLLQTNIAKNFLQEFFTYSELQAVLKTVTNDPAILSDQAFSRKIKSLPFIKEVTGKKTQRTSKTPTQLYQFVDEINSRRSIYTARY</sequence>
<dbReference type="SUPFAM" id="SSF55811">
    <property type="entry name" value="Nudix"/>
    <property type="match status" value="1"/>
</dbReference>
<dbReference type="PANTHER" id="PTHR43736:SF1">
    <property type="entry name" value="DIHYDRONEOPTERIN TRIPHOSPHATE DIPHOSPHATASE"/>
    <property type="match status" value="1"/>
</dbReference>
<dbReference type="PROSITE" id="PS51462">
    <property type="entry name" value="NUDIX"/>
    <property type="match status" value="1"/>
</dbReference>
<dbReference type="SUPFAM" id="SSF46785">
    <property type="entry name" value="Winged helix' DNA-binding domain"/>
    <property type="match status" value="1"/>
</dbReference>
<reference evidence="5 6" key="1">
    <citation type="journal article" date="2016" name="Sci. Rep.">
        <title>Complete genome sequence and transcriptomic analysis of a novel marine strain Bacillus weihaiensis reveals the mechanism of brown algae degradation.</title>
        <authorList>
            <person name="Zhu Y."/>
            <person name="Chen P."/>
            <person name="Bao Y."/>
            <person name="Men Y."/>
            <person name="Zeng Y."/>
            <person name="Yang J."/>
            <person name="Sun J."/>
            <person name="Sun Y."/>
        </authorList>
    </citation>
    <scope>NUCLEOTIDE SEQUENCE [LARGE SCALE GENOMIC DNA]</scope>
    <source>
        <strain evidence="5 6">Alg07</strain>
    </source>
</reference>
<dbReference type="RefSeq" id="WP_072579908.1">
    <property type="nucleotide sequence ID" value="NZ_CP016020.1"/>
</dbReference>
<dbReference type="InterPro" id="IPR015797">
    <property type="entry name" value="NUDIX_hydrolase-like_dom_sf"/>
</dbReference>
<keyword evidence="6" id="KW-1185">Reference proteome</keyword>
<gene>
    <name evidence="5" type="ORF">A9C19_10325</name>
</gene>
<dbReference type="GO" id="GO:0016787">
    <property type="term" value="F:hydrolase activity"/>
    <property type="evidence" value="ECO:0007669"/>
    <property type="project" value="UniProtKB-KW"/>
</dbReference>
<dbReference type="PANTHER" id="PTHR43736">
    <property type="entry name" value="ADP-RIBOSE PYROPHOSPHATASE"/>
    <property type="match status" value="1"/>
</dbReference>
<dbReference type="KEGG" id="bwh:A9C19_10325"/>
<evidence type="ECO:0000256" key="2">
    <source>
        <dbReference type="ARBA" id="ARBA00022801"/>
    </source>
</evidence>
<comment type="similarity">
    <text evidence="1 3">Belongs to the Nudix hydrolase family.</text>
</comment>
<dbReference type="InterPro" id="IPR036388">
    <property type="entry name" value="WH-like_DNA-bd_sf"/>
</dbReference>
<evidence type="ECO:0000313" key="5">
    <source>
        <dbReference type="EMBL" id="APH05115.1"/>
    </source>
</evidence>
<dbReference type="InterPro" id="IPR000086">
    <property type="entry name" value="NUDIX_hydrolase_dom"/>
</dbReference>